<evidence type="ECO:0000313" key="2">
    <source>
        <dbReference type="Proteomes" id="UP000055048"/>
    </source>
</evidence>
<comment type="caution">
    <text evidence="1">The sequence shown here is derived from an EMBL/GenBank/DDBJ whole genome shotgun (WGS) entry which is preliminary data.</text>
</comment>
<evidence type="ECO:0000313" key="1">
    <source>
        <dbReference type="EMBL" id="KRX33196.1"/>
    </source>
</evidence>
<organism evidence="1 2">
    <name type="scientific">Trichinella murrelli</name>
    <dbReference type="NCBI Taxonomy" id="144512"/>
    <lineage>
        <taxon>Eukaryota</taxon>
        <taxon>Metazoa</taxon>
        <taxon>Ecdysozoa</taxon>
        <taxon>Nematoda</taxon>
        <taxon>Enoplea</taxon>
        <taxon>Dorylaimia</taxon>
        <taxon>Trichinellida</taxon>
        <taxon>Trichinellidae</taxon>
        <taxon>Trichinella</taxon>
    </lineage>
</organism>
<dbReference type="Proteomes" id="UP000055048">
    <property type="component" value="Unassembled WGS sequence"/>
</dbReference>
<proteinExistence type="predicted"/>
<protein>
    <submittedName>
        <fullName evidence="1">Uncharacterized protein</fullName>
    </submittedName>
</protein>
<dbReference type="AlphaFoldDB" id="A0A0V0T2M6"/>
<keyword evidence="2" id="KW-1185">Reference proteome</keyword>
<reference evidence="1 2" key="1">
    <citation type="submission" date="2015-01" db="EMBL/GenBank/DDBJ databases">
        <title>Evolution of Trichinella species and genotypes.</title>
        <authorList>
            <person name="Korhonen P.K."/>
            <person name="Edoardo P."/>
            <person name="Giuseppe L.R."/>
            <person name="Gasser R.B."/>
        </authorList>
    </citation>
    <scope>NUCLEOTIDE SEQUENCE [LARGE SCALE GENOMIC DNA]</scope>
    <source>
        <strain evidence="1">ISS417</strain>
    </source>
</reference>
<sequence length="105" mass="12083">MKLNCSKLFGSDQVALYLNSDYGALRNVQFCTSAKDFVPLSWIVAQKVKLRDMVDELAQFCDEELYLDDIQKLLEAVNAFYDETLELQLQLEAAQCREAAQWHTL</sequence>
<dbReference type="EMBL" id="JYDJ01000878">
    <property type="protein sequence ID" value="KRX33196.1"/>
    <property type="molecule type" value="Genomic_DNA"/>
</dbReference>
<gene>
    <name evidence="1" type="ORF">T05_9616</name>
</gene>
<accession>A0A0V0T2M6</accession>
<name>A0A0V0T2M6_9BILA</name>